<evidence type="ECO:0000313" key="1">
    <source>
        <dbReference type="EMBL" id="EUJ36259.1"/>
    </source>
</evidence>
<accession>W7C9S3</accession>
<proteinExistence type="predicted"/>
<protein>
    <submittedName>
        <fullName evidence="1">Uncharacterized protein</fullName>
    </submittedName>
</protein>
<gene>
    <name evidence="1" type="ORF">BCAMP_10940</name>
</gene>
<name>W7C9S3_9LIST</name>
<reference evidence="1 2" key="1">
    <citation type="submission" date="2012-12" db="EMBL/GenBank/DDBJ databases">
        <title>Novel taxa of Listeriaceae from agricultural environments in the United States.</title>
        <authorList>
            <person name="den Bakker H.C."/>
            <person name="Allred A."/>
            <person name="Warchocki S."/>
            <person name="Wright E.M."/>
            <person name="Burrell A."/>
            <person name="Nightingale K.K."/>
            <person name="Kephart D."/>
            <person name="Wiedmann M."/>
        </authorList>
    </citation>
    <scope>NUCLEOTIDE SEQUENCE [LARGE SCALE GENOMIC DNA]</scope>
    <source>
        <strain evidence="1 2">FSL F6-1037</strain>
    </source>
</reference>
<sequence>MDALSWNRYVTLQMMLTYTVMNLKKMVNWDWNPSVKIKKVIFLMTITKKANFLSKIIDRQFAFATR</sequence>
<dbReference type="STRING" id="1265861.BCAMP_10940"/>
<dbReference type="EMBL" id="AODH01000048">
    <property type="protein sequence ID" value="EUJ36259.1"/>
    <property type="molecule type" value="Genomic_DNA"/>
</dbReference>
<dbReference type="AlphaFoldDB" id="W7C9S3"/>
<organism evidence="1 2">
    <name type="scientific">Brochothrix campestris FSL F6-1037</name>
    <dbReference type="NCBI Taxonomy" id="1265861"/>
    <lineage>
        <taxon>Bacteria</taxon>
        <taxon>Bacillati</taxon>
        <taxon>Bacillota</taxon>
        <taxon>Bacilli</taxon>
        <taxon>Bacillales</taxon>
        <taxon>Listeriaceae</taxon>
        <taxon>Brochothrix</taxon>
    </lineage>
</organism>
<comment type="caution">
    <text evidence="1">The sequence shown here is derived from an EMBL/GenBank/DDBJ whole genome shotgun (WGS) entry which is preliminary data.</text>
</comment>
<keyword evidence="2" id="KW-1185">Reference proteome</keyword>
<dbReference type="Proteomes" id="UP000019243">
    <property type="component" value="Unassembled WGS sequence"/>
</dbReference>
<evidence type="ECO:0000313" key="2">
    <source>
        <dbReference type="Proteomes" id="UP000019243"/>
    </source>
</evidence>